<feature type="compositionally biased region" description="Basic and acidic residues" evidence="1">
    <location>
        <begin position="313"/>
        <end position="332"/>
    </location>
</feature>
<protein>
    <submittedName>
        <fullName evidence="2">Uncharacterized protein</fullName>
    </submittedName>
</protein>
<evidence type="ECO:0000256" key="1">
    <source>
        <dbReference type="SAM" id="MobiDB-lite"/>
    </source>
</evidence>
<feature type="compositionally biased region" description="Low complexity" evidence="1">
    <location>
        <begin position="938"/>
        <end position="954"/>
    </location>
</feature>
<feature type="compositionally biased region" description="Polar residues" evidence="1">
    <location>
        <begin position="431"/>
        <end position="451"/>
    </location>
</feature>
<keyword evidence="3" id="KW-1185">Reference proteome</keyword>
<feature type="compositionally biased region" description="Polar residues" evidence="1">
    <location>
        <begin position="535"/>
        <end position="555"/>
    </location>
</feature>
<feature type="compositionally biased region" description="Acidic residues" evidence="1">
    <location>
        <begin position="374"/>
        <end position="386"/>
    </location>
</feature>
<proteinExistence type="predicted"/>
<evidence type="ECO:0000313" key="2">
    <source>
        <dbReference type="EMBL" id="EXJ81372.1"/>
    </source>
</evidence>
<feature type="compositionally biased region" description="Low complexity" evidence="1">
    <location>
        <begin position="808"/>
        <end position="860"/>
    </location>
</feature>
<dbReference type="STRING" id="1182542.W9XLJ4"/>
<feature type="compositionally biased region" description="Acidic residues" evidence="1">
    <location>
        <begin position="1004"/>
        <end position="1014"/>
    </location>
</feature>
<sequence>MPTIKYLKDNEDDCDLDPQLYVSDLLLDEGKAAKDGADQRVAIKAILEQGRAVREGSVAVGSLLDNPQFRLQHQQTSRPPVPRFPGVSSSLGKRSLPPADTQPYPSDVIGSKRPRQIEIPETQREESVVSSIERDAAGASPELVQATQEEEARQDQDSRPQQSPLVPKVESPELWRSFQAMPAATADELEELPAQPHTFASRPRTTGNSIDTQRLSGSRRPNGVSSSAQIEYSQAPITPPTEASTGRSTSTKLRSQGVRDGTSIPHQRSSTSAGKFKRVDVYDFPESDIDDTQMSPRSKQARLGPRNSADRLSQIERLRSPNEDGVEEAQHRLSVDEALGALETESVLDGNGVAPLNFVTPEVSVRYNNARDTDDSEESIYEDAATDDIQMQDSHETSHLHKQPTPALPGPSLNLAPTTDDEVGDKENRHATPTSAQPVSEASGLAASSNSTEKTPTKAGPTPAPANEVRPSEGTPAKKRQRKKPSKINGDENSSQVSGSTKHSAVAETPGKVAAKSARKPRRPAVASSLDSPGEQLSQSLQESARKQMSANTLGKKQAAPSRAAGKKRKQDAAKDGPETAQTEPSIQGAAVHAKKTGTAPQKTPRQRKRAAQQKPSTTDEQSAASNDSLAGILVQRSETGADKSLPNAGSSPNKAADKQKTPVQDQSKALTDDKAADLIPVGFTEEEARTMKSREGMTKEQYEAEKKRKRQDAARQAAGQKKRGPSVMTDRPLGAKSETPGTAVASGSNSTGKKARKNASAEDGPKSSRKSVSAKDGAKPAVENTPSKATDDVVSNQRMSVSSANPSTASKRGSSKGASSVANSSKPGKSESGPTPATPGKTPTKSPSVQPASAAVSKPAKPDPKARSTASRKSTPAPAAKTTSVSKPGTKSASKSTPGEVSSSSLVPKVAAAPTIMEAKNLKGLHAALRVASQMHSASSSSLSRASSRPAPAQKRSVLNTSTDDDDDDDSSNDDSDDEAENRTKGGDQAKTQDLTSSSGSTSDEDNDDDDNGSEAGPKSKQVAQSSVKASPRKGVNAKTEVGGKGRGKTLGQPDPSIRDPSVDSDEDEDDEDDELWTVE</sequence>
<dbReference type="EMBL" id="AMGY01000006">
    <property type="protein sequence ID" value="EXJ81372.1"/>
    <property type="molecule type" value="Genomic_DNA"/>
</dbReference>
<dbReference type="AlphaFoldDB" id="W9XLJ4"/>
<accession>W9XLJ4</accession>
<feature type="compositionally biased region" description="Basic and acidic residues" evidence="1">
    <location>
        <begin position="687"/>
        <end position="707"/>
    </location>
</feature>
<dbReference type="GeneID" id="19171760"/>
<comment type="caution">
    <text evidence="2">The sequence shown here is derived from an EMBL/GenBank/DDBJ whole genome shotgun (WGS) entry which is preliminary data.</text>
</comment>
<dbReference type="eggNOG" id="ENOG502RAM2">
    <property type="taxonomic scope" value="Eukaryota"/>
</dbReference>
<dbReference type="RefSeq" id="XP_007735960.1">
    <property type="nucleotide sequence ID" value="XM_007737770.1"/>
</dbReference>
<feature type="region of interest" description="Disordered" evidence="1">
    <location>
        <begin position="933"/>
        <end position="1081"/>
    </location>
</feature>
<evidence type="ECO:0000313" key="3">
    <source>
        <dbReference type="Proteomes" id="UP000019478"/>
    </source>
</evidence>
<feature type="compositionally biased region" description="Basic and acidic residues" evidence="1">
    <location>
        <begin position="115"/>
        <end position="136"/>
    </location>
</feature>
<feature type="region of interest" description="Disordered" evidence="1">
    <location>
        <begin position="72"/>
        <end position="332"/>
    </location>
</feature>
<feature type="compositionally biased region" description="Polar residues" evidence="1">
    <location>
        <begin position="491"/>
        <end position="503"/>
    </location>
</feature>
<organism evidence="2 3">
    <name type="scientific">Capronia epimyces CBS 606.96</name>
    <dbReference type="NCBI Taxonomy" id="1182542"/>
    <lineage>
        <taxon>Eukaryota</taxon>
        <taxon>Fungi</taxon>
        <taxon>Dikarya</taxon>
        <taxon>Ascomycota</taxon>
        <taxon>Pezizomycotina</taxon>
        <taxon>Eurotiomycetes</taxon>
        <taxon>Chaetothyriomycetidae</taxon>
        <taxon>Chaetothyriales</taxon>
        <taxon>Herpotrichiellaceae</taxon>
        <taxon>Capronia</taxon>
    </lineage>
</organism>
<feature type="compositionally biased region" description="Polar residues" evidence="1">
    <location>
        <begin position="882"/>
        <end position="907"/>
    </location>
</feature>
<feature type="compositionally biased region" description="Low complexity" evidence="1">
    <location>
        <begin position="452"/>
        <end position="461"/>
    </location>
</feature>
<feature type="compositionally biased region" description="Basic residues" evidence="1">
    <location>
        <begin position="477"/>
        <end position="486"/>
    </location>
</feature>
<feature type="compositionally biased region" description="Polar residues" evidence="1">
    <location>
        <begin position="785"/>
        <end position="807"/>
    </location>
</feature>
<dbReference type="Proteomes" id="UP000019478">
    <property type="component" value="Unassembled WGS sequence"/>
</dbReference>
<name>W9XLJ4_9EURO</name>
<feature type="compositionally biased region" description="Polar residues" evidence="1">
    <location>
        <begin position="264"/>
        <end position="273"/>
    </location>
</feature>
<feature type="compositionally biased region" description="Acidic residues" evidence="1">
    <location>
        <begin position="1064"/>
        <end position="1081"/>
    </location>
</feature>
<feature type="compositionally biased region" description="Polar residues" evidence="1">
    <location>
        <begin position="223"/>
        <end position="254"/>
    </location>
</feature>
<feature type="compositionally biased region" description="Polar residues" evidence="1">
    <location>
        <begin position="203"/>
        <end position="216"/>
    </location>
</feature>
<reference evidence="2 3" key="1">
    <citation type="submission" date="2013-03" db="EMBL/GenBank/DDBJ databases">
        <title>The Genome Sequence of Capronia epimyces CBS 606.96.</title>
        <authorList>
            <consortium name="The Broad Institute Genomics Platform"/>
            <person name="Cuomo C."/>
            <person name="de Hoog S."/>
            <person name="Gorbushina A."/>
            <person name="Walker B."/>
            <person name="Young S.K."/>
            <person name="Zeng Q."/>
            <person name="Gargeya S."/>
            <person name="Fitzgerald M."/>
            <person name="Haas B."/>
            <person name="Abouelleil A."/>
            <person name="Allen A.W."/>
            <person name="Alvarado L."/>
            <person name="Arachchi H.M."/>
            <person name="Berlin A.M."/>
            <person name="Chapman S.B."/>
            <person name="Gainer-Dewar J."/>
            <person name="Goldberg J."/>
            <person name="Griggs A."/>
            <person name="Gujja S."/>
            <person name="Hansen M."/>
            <person name="Howarth C."/>
            <person name="Imamovic A."/>
            <person name="Ireland A."/>
            <person name="Larimer J."/>
            <person name="McCowan C."/>
            <person name="Murphy C."/>
            <person name="Pearson M."/>
            <person name="Poon T.W."/>
            <person name="Priest M."/>
            <person name="Roberts A."/>
            <person name="Saif S."/>
            <person name="Shea T."/>
            <person name="Sisk P."/>
            <person name="Sykes S."/>
            <person name="Wortman J."/>
            <person name="Nusbaum C."/>
            <person name="Birren B."/>
        </authorList>
    </citation>
    <scope>NUCLEOTIDE SEQUENCE [LARGE SCALE GENOMIC DNA]</scope>
    <source>
        <strain evidence="2 3">CBS 606.96</strain>
    </source>
</reference>
<gene>
    <name evidence="2" type="ORF">A1O3_07663</name>
</gene>
<feature type="compositionally biased region" description="Polar residues" evidence="1">
    <location>
        <begin position="614"/>
        <end position="629"/>
    </location>
</feature>
<dbReference type="HOGENOM" id="CLU_279398_0_0_1"/>
<feature type="region of interest" description="Disordered" evidence="1">
    <location>
        <begin position="359"/>
        <end position="908"/>
    </location>
</feature>
<feature type="compositionally biased region" description="Acidic residues" evidence="1">
    <location>
        <begin position="964"/>
        <end position="981"/>
    </location>
</feature>
<dbReference type="OrthoDB" id="4161504at2759"/>